<dbReference type="EMBL" id="SDPN01000046">
    <property type="protein sequence ID" value="RXZ67535.1"/>
    <property type="molecule type" value="Genomic_DNA"/>
</dbReference>
<evidence type="ECO:0000256" key="1">
    <source>
        <dbReference type="ARBA" id="ARBA00004651"/>
    </source>
</evidence>
<feature type="transmembrane region" description="Helical" evidence="7">
    <location>
        <begin position="277"/>
        <end position="302"/>
    </location>
</feature>
<accession>A0A4Q2KQ73</accession>
<evidence type="ECO:0000256" key="4">
    <source>
        <dbReference type="ARBA" id="ARBA00022989"/>
    </source>
</evidence>
<dbReference type="RefSeq" id="WP_129522178.1">
    <property type="nucleotide sequence ID" value="NZ_SDPN01000046.1"/>
</dbReference>
<evidence type="ECO:0000256" key="7">
    <source>
        <dbReference type="SAM" id="Phobius"/>
    </source>
</evidence>
<dbReference type="InterPro" id="IPR025857">
    <property type="entry name" value="MacB_PCD"/>
</dbReference>
<evidence type="ECO:0000256" key="6">
    <source>
        <dbReference type="ARBA" id="ARBA00038076"/>
    </source>
</evidence>
<comment type="similarity">
    <text evidence="6">Belongs to the ABC-4 integral membrane protein family.</text>
</comment>
<evidence type="ECO:0000256" key="3">
    <source>
        <dbReference type="ARBA" id="ARBA00022692"/>
    </source>
</evidence>
<evidence type="ECO:0000256" key="2">
    <source>
        <dbReference type="ARBA" id="ARBA00022475"/>
    </source>
</evidence>
<evidence type="ECO:0000259" key="9">
    <source>
        <dbReference type="Pfam" id="PF12704"/>
    </source>
</evidence>
<feature type="transmembrane region" description="Helical" evidence="7">
    <location>
        <begin position="369"/>
        <end position="397"/>
    </location>
</feature>
<dbReference type="Pfam" id="PF02687">
    <property type="entry name" value="FtsX"/>
    <property type="match status" value="1"/>
</dbReference>
<comment type="subcellular location">
    <subcellularLocation>
        <location evidence="1">Cell membrane</location>
        <topology evidence="1">Multi-pass membrane protein</topology>
    </subcellularLocation>
</comment>
<feature type="transmembrane region" description="Helical" evidence="7">
    <location>
        <begin position="322"/>
        <end position="349"/>
    </location>
</feature>
<dbReference type="PANTHER" id="PTHR30572:SF4">
    <property type="entry name" value="ABC TRANSPORTER PERMEASE YTRF"/>
    <property type="match status" value="1"/>
</dbReference>
<dbReference type="AlphaFoldDB" id="A0A4Q2KQ73"/>
<name>A0A4Q2KQ73_9MICO</name>
<evidence type="ECO:0000313" key="11">
    <source>
        <dbReference type="Proteomes" id="UP000293865"/>
    </source>
</evidence>
<dbReference type="GO" id="GO:0005886">
    <property type="term" value="C:plasma membrane"/>
    <property type="evidence" value="ECO:0007669"/>
    <property type="project" value="UniProtKB-SubCell"/>
</dbReference>
<keyword evidence="5 7" id="KW-0472">Membrane</keyword>
<dbReference type="OrthoDB" id="3510103at2"/>
<organism evidence="10 11">
    <name type="scientific">Agromyces albus</name>
    <dbReference type="NCBI Taxonomy" id="205332"/>
    <lineage>
        <taxon>Bacteria</taxon>
        <taxon>Bacillati</taxon>
        <taxon>Actinomycetota</taxon>
        <taxon>Actinomycetes</taxon>
        <taxon>Micrococcales</taxon>
        <taxon>Microbacteriaceae</taxon>
        <taxon>Agromyces</taxon>
    </lineage>
</organism>
<feature type="domain" description="ABC3 transporter permease C-terminal" evidence="8">
    <location>
        <begin position="282"/>
        <end position="398"/>
    </location>
</feature>
<dbReference type="PANTHER" id="PTHR30572">
    <property type="entry name" value="MEMBRANE COMPONENT OF TRANSPORTER-RELATED"/>
    <property type="match status" value="1"/>
</dbReference>
<proteinExistence type="inferred from homology"/>
<dbReference type="InterPro" id="IPR003838">
    <property type="entry name" value="ABC3_permease_C"/>
</dbReference>
<dbReference type="GO" id="GO:0022857">
    <property type="term" value="F:transmembrane transporter activity"/>
    <property type="evidence" value="ECO:0007669"/>
    <property type="project" value="TreeGrafter"/>
</dbReference>
<evidence type="ECO:0000256" key="5">
    <source>
        <dbReference type="ARBA" id="ARBA00023136"/>
    </source>
</evidence>
<keyword evidence="4 7" id="KW-1133">Transmembrane helix</keyword>
<dbReference type="InterPro" id="IPR050250">
    <property type="entry name" value="Macrolide_Exporter_MacB"/>
</dbReference>
<keyword evidence="11" id="KW-1185">Reference proteome</keyword>
<evidence type="ECO:0000259" key="8">
    <source>
        <dbReference type="Pfam" id="PF02687"/>
    </source>
</evidence>
<keyword evidence="3 7" id="KW-0812">Transmembrane</keyword>
<dbReference type="Proteomes" id="UP000293865">
    <property type="component" value="Unassembled WGS sequence"/>
</dbReference>
<protein>
    <submittedName>
        <fullName evidence="10">ABC transporter permease</fullName>
    </submittedName>
</protein>
<reference evidence="10 11" key="1">
    <citation type="submission" date="2019-01" db="EMBL/GenBank/DDBJ databases">
        <title>Agromyces.</title>
        <authorList>
            <person name="Li J."/>
        </authorList>
    </citation>
    <scope>NUCLEOTIDE SEQUENCE [LARGE SCALE GENOMIC DNA]</scope>
    <source>
        <strain evidence="10 11">DSM 15934</strain>
    </source>
</reference>
<evidence type="ECO:0000313" key="10">
    <source>
        <dbReference type="EMBL" id="RXZ67535.1"/>
    </source>
</evidence>
<keyword evidence="2" id="KW-1003">Cell membrane</keyword>
<dbReference type="Pfam" id="PF12704">
    <property type="entry name" value="MacB_PCD"/>
    <property type="match status" value="1"/>
</dbReference>
<feature type="domain" description="MacB-like periplasmic core" evidence="9">
    <location>
        <begin position="26"/>
        <end position="168"/>
    </location>
</feature>
<gene>
    <name evidence="10" type="ORF">ESP51_17505</name>
</gene>
<feature type="transmembrane region" description="Helical" evidence="7">
    <location>
        <begin position="25"/>
        <end position="49"/>
    </location>
</feature>
<comment type="caution">
    <text evidence="10">The sequence shown here is derived from an EMBL/GenBank/DDBJ whole genome shotgun (WGS) entry which is preliminary data.</text>
</comment>
<sequence length="407" mass="42839">MRAVTGAVSTVVEALEELRIHRGRVLLSLIGVAIAVCALTTVVGAGAIAEQANREVSERQSGRPATIQFNVGSEGGEAVDAATIDAAWASVLERYDIAFGSRNSYGSLTVQFAGGAAAVQVQAVDQTYGEMHRVRLIDGEWFGPRDADRLAPALIVNEVFWDRLGRPPVWTHPTVALLGEAPATGVITGVTPSQGEWDTEPTAFVLNDAYAAIAPATVPGMQQPPTYEMWVPDELADPLTEVVKRDLVAAIGEGGYAEGWRNDYGAWSEDPFLILKLLVVGVAVVILLLGALGLLNIALVTVRARIREIGIRRSFGATRSRVFFSVLMESVVGTFVAGVVGVAVSIALVQSPLMTLLLGGVELDDTPGFPIEAAVIGIVSATAVGALAGLLPALAAVRVRVIDAIRF</sequence>